<protein>
    <submittedName>
        <fullName evidence="1">Uncharacterized protein</fullName>
    </submittedName>
</protein>
<name>A0A0F9Q343_9ZZZZ</name>
<dbReference type="EMBL" id="LAZR01002331">
    <property type="protein sequence ID" value="KKN31407.1"/>
    <property type="molecule type" value="Genomic_DNA"/>
</dbReference>
<evidence type="ECO:0000313" key="1">
    <source>
        <dbReference type="EMBL" id="KKN31407.1"/>
    </source>
</evidence>
<sequence length="68" mass="7813">MPEPSAPTRWRYRIIIFGPNERIFMKMFESSQVRDAAARDLKLDKGQTAIAVTVDYLLDGGDEPKRSR</sequence>
<organism evidence="1">
    <name type="scientific">marine sediment metagenome</name>
    <dbReference type="NCBI Taxonomy" id="412755"/>
    <lineage>
        <taxon>unclassified sequences</taxon>
        <taxon>metagenomes</taxon>
        <taxon>ecological metagenomes</taxon>
    </lineage>
</organism>
<gene>
    <name evidence="1" type="ORF">LCGC14_0824210</name>
</gene>
<reference evidence="1" key="1">
    <citation type="journal article" date="2015" name="Nature">
        <title>Complex archaea that bridge the gap between prokaryotes and eukaryotes.</title>
        <authorList>
            <person name="Spang A."/>
            <person name="Saw J.H."/>
            <person name="Jorgensen S.L."/>
            <person name="Zaremba-Niedzwiedzka K."/>
            <person name="Martijn J."/>
            <person name="Lind A.E."/>
            <person name="van Eijk R."/>
            <person name="Schleper C."/>
            <person name="Guy L."/>
            <person name="Ettema T.J."/>
        </authorList>
    </citation>
    <scope>NUCLEOTIDE SEQUENCE</scope>
</reference>
<proteinExistence type="predicted"/>
<accession>A0A0F9Q343</accession>
<dbReference type="AlphaFoldDB" id="A0A0F9Q343"/>
<comment type="caution">
    <text evidence="1">The sequence shown here is derived from an EMBL/GenBank/DDBJ whole genome shotgun (WGS) entry which is preliminary data.</text>
</comment>